<gene>
    <name evidence="1" type="ORF">F444_12276</name>
</gene>
<evidence type="ECO:0000313" key="2">
    <source>
        <dbReference type="Proteomes" id="UP000028582"/>
    </source>
</evidence>
<reference evidence="1 2" key="1">
    <citation type="submission" date="2013-11" db="EMBL/GenBank/DDBJ databases">
        <title>The Genome Sequence of Phytophthora parasitica P1976.</title>
        <authorList>
            <consortium name="The Broad Institute Genomics Platform"/>
            <person name="Russ C."/>
            <person name="Tyler B."/>
            <person name="Panabieres F."/>
            <person name="Shan W."/>
            <person name="Tripathy S."/>
            <person name="Grunwald N."/>
            <person name="Machado M."/>
            <person name="Johnson C.S."/>
            <person name="Walker B."/>
            <person name="Young S."/>
            <person name="Zeng Q."/>
            <person name="Gargeya S."/>
            <person name="Fitzgerald M."/>
            <person name="Haas B."/>
            <person name="Abouelleil A."/>
            <person name="Allen A.W."/>
            <person name="Alvarado L."/>
            <person name="Arachchi H.M."/>
            <person name="Berlin A.M."/>
            <person name="Chapman S.B."/>
            <person name="Gainer-Dewar J."/>
            <person name="Goldberg J."/>
            <person name="Griggs A."/>
            <person name="Gujja S."/>
            <person name="Hansen M."/>
            <person name="Howarth C."/>
            <person name="Imamovic A."/>
            <person name="Ireland A."/>
            <person name="Larimer J."/>
            <person name="McCowan C."/>
            <person name="Murphy C."/>
            <person name="Pearson M."/>
            <person name="Poon T.W."/>
            <person name="Priest M."/>
            <person name="Roberts A."/>
            <person name="Saif S."/>
            <person name="Shea T."/>
            <person name="Sisk P."/>
            <person name="Sykes S."/>
            <person name="Wortman J."/>
            <person name="Nusbaum C."/>
            <person name="Birren B."/>
        </authorList>
    </citation>
    <scope>NUCLEOTIDE SEQUENCE [LARGE SCALE GENOMIC DNA]</scope>
    <source>
        <strain evidence="1 2">P1976</strain>
    </source>
</reference>
<name>A0A080ZXI4_PHYNI</name>
<organism evidence="1 2">
    <name type="scientific">Phytophthora nicotianae P1976</name>
    <dbReference type="NCBI Taxonomy" id="1317066"/>
    <lineage>
        <taxon>Eukaryota</taxon>
        <taxon>Sar</taxon>
        <taxon>Stramenopiles</taxon>
        <taxon>Oomycota</taxon>
        <taxon>Peronosporomycetes</taxon>
        <taxon>Peronosporales</taxon>
        <taxon>Peronosporaceae</taxon>
        <taxon>Phytophthora</taxon>
    </lineage>
</organism>
<dbReference type="AlphaFoldDB" id="A0A080ZXI4"/>
<proteinExistence type="predicted"/>
<sequence length="47" mass="5488">MVCRRLSTHQYRKLRPALDAEITQTITDPPPFCHLTVNLGGHRIFRQ</sequence>
<comment type="caution">
    <text evidence="1">The sequence shown here is derived from an EMBL/GenBank/DDBJ whole genome shotgun (WGS) entry which is preliminary data.</text>
</comment>
<evidence type="ECO:0000313" key="1">
    <source>
        <dbReference type="EMBL" id="ETO71345.1"/>
    </source>
</evidence>
<dbReference type="Proteomes" id="UP000028582">
    <property type="component" value="Unassembled WGS sequence"/>
</dbReference>
<dbReference type="EMBL" id="ANJA01002213">
    <property type="protein sequence ID" value="ETO71345.1"/>
    <property type="molecule type" value="Genomic_DNA"/>
</dbReference>
<accession>A0A080ZXI4</accession>
<protein>
    <submittedName>
        <fullName evidence="1">Uncharacterized protein</fullName>
    </submittedName>
</protein>